<feature type="transmembrane region" description="Helical" evidence="12">
    <location>
        <begin position="20"/>
        <end position="39"/>
    </location>
</feature>
<dbReference type="Gene3D" id="1.10.287.130">
    <property type="match status" value="1"/>
</dbReference>
<feature type="domain" description="Histidine kinase" evidence="14">
    <location>
        <begin position="427"/>
        <end position="649"/>
    </location>
</feature>
<dbReference type="Pfam" id="PF03707">
    <property type="entry name" value="MHYT"/>
    <property type="match status" value="2"/>
</dbReference>
<dbReference type="GO" id="GO:0000155">
    <property type="term" value="F:phosphorelay sensor kinase activity"/>
    <property type="evidence" value="ECO:0007669"/>
    <property type="project" value="InterPro"/>
</dbReference>
<organism evidence="16 17">
    <name type="scientific">Crenothrix polyspora</name>
    <dbReference type="NCBI Taxonomy" id="360316"/>
    <lineage>
        <taxon>Bacteria</taxon>
        <taxon>Pseudomonadati</taxon>
        <taxon>Pseudomonadota</taxon>
        <taxon>Gammaproteobacteria</taxon>
        <taxon>Methylococcales</taxon>
        <taxon>Crenotrichaceae</taxon>
        <taxon>Crenothrix</taxon>
    </lineage>
</organism>
<sequence length="659" mass="72260">MNHYFYDGRSLQDTLVTSYQPSLVFLSVTVACLASYAALSVAGRIKAAEKDKAYGLSRIWLLAGALTMGAGVWAMHFIAMLALILPVHVSYDVSITALSTVPVVIASAVMMYVVSRPRNNNLGLFIGGTVMGAGIGTMHYLGMAAMVGIDQNLIMSYEPTLFVTSVIVAVALANLALIINHAIERKRDSVPLFWAKVVPTLAMGFAVSGMHYTAMAATYFFSENSTAVTGDVKNALNHESLALWVSFASVSITSLAILMTVVDRRLQKAAQEEAMSRSRMREAIESIADGFSLFDINDKLVECNQRYRELMDTGQGILIGMTFEHIVRSAAEAGLILDAIGNVDEWVAERLAKHRAPREQFIEQFAGGRWIRVTERRVWNLGTVAIRTDITELKDTEIELSRAMDEAEKARANAEDTNRAKSAFLANMSHELRTPMNAIIGYTEMLLEDAEDDGDPRIIPDLQKILSSGKHLLSLINEILDLSKIEAGKMDIYLENIDVPEVIQDVVNTIRPLADKNANTLIVECPEPLPTIHTDLTKLRQELLNLLSNASKFTKNGKIVLAVTRQSVKEINGILFRVTDNGIGMSKEQADRVFDAFTQADSSTTRKYGGTGLGLTITKKFCEMMGGTIAVKSELGKGSTFSIWLPLRTGKPLRGNTHG</sequence>
<evidence type="ECO:0000256" key="8">
    <source>
        <dbReference type="ARBA" id="ARBA00022840"/>
    </source>
</evidence>
<evidence type="ECO:0000256" key="9">
    <source>
        <dbReference type="ARBA" id="ARBA00023012"/>
    </source>
</evidence>
<dbReference type="PANTHER" id="PTHR43047:SF72">
    <property type="entry name" value="OSMOSENSING HISTIDINE PROTEIN KINASE SLN1"/>
    <property type="match status" value="1"/>
</dbReference>
<dbReference type="PROSITE" id="PS50924">
    <property type="entry name" value="MHYT"/>
    <property type="match status" value="1"/>
</dbReference>
<evidence type="ECO:0000256" key="12">
    <source>
        <dbReference type="PROSITE-ProRule" id="PRU00244"/>
    </source>
</evidence>
<dbReference type="FunFam" id="3.30.565.10:FF:000010">
    <property type="entry name" value="Sensor histidine kinase RcsC"/>
    <property type="match status" value="1"/>
</dbReference>
<dbReference type="SUPFAM" id="SSF55874">
    <property type="entry name" value="ATPase domain of HSP90 chaperone/DNA topoisomerase II/histidine kinase"/>
    <property type="match status" value="1"/>
</dbReference>
<dbReference type="GO" id="GO:0005886">
    <property type="term" value="C:plasma membrane"/>
    <property type="evidence" value="ECO:0007669"/>
    <property type="project" value="TreeGrafter"/>
</dbReference>
<proteinExistence type="predicted"/>
<keyword evidence="11" id="KW-0131">Cell cycle</keyword>
<keyword evidence="7 16" id="KW-0418">Kinase</keyword>
<keyword evidence="8" id="KW-0067">ATP-binding</keyword>
<evidence type="ECO:0000256" key="7">
    <source>
        <dbReference type="ARBA" id="ARBA00022777"/>
    </source>
</evidence>
<dbReference type="Pfam" id="PF12860">
    <property type="entry name" value="PAS_7"/>
    <property type="match status" value="1"/>
</dbReference>
<keyword evidence="13" id="KW-0175">Coiled coil</keyword>
<dbReference type="Gene3D" id="3.30.450.20">
    <property type="entry name" value="PAS domain"/>
    <property type="match status" value="1"/>
</dbReference>
<dbReference type="Proteomes" id="UP000195667">
    <property type="component" value="Unassembled WGS sequence"/>
</dbReference>
<dbReference type="InterPro" id="IPR005330">
    <property type="entry name" value="MHYT_dom"/>
</dbReference>
<evidence type="ECO:0000313" key="16">
    <source>
        <dbReference type="EMBL" id="SJM95381.1"/>
    </source>
</evidence>
<evidence type="ECO:0000259" key="15">
    <source>
        <dbReference type="PROSITE" id="PS50924"/>
    </source>
</evidence>
<feature type="transmembrane region" description="Helical" evidence="12">
    <location>
        <begin position="59"/>
        <end position="87"/>
    </location>
</feature>
<dbReference type="SUPFAM" id="SSF55785">
    <property type="entry name" value="PYP-like sensor domain (PAS domain)"/>
    <property type="match status" value="1"/>
</dbReference>
<dbReference type="CDD" id="cd16922">
    <property type="entry name" value="HATPase_EvgS-ArcB-TorS-like"/>
    <property type="match status" value="1"/>
</dbReference>
<dbReference type="InterPro" id="IPR003661">
    <property type="entry name" value="HisK_dim/P_dom"/>
</dbReference>
<keyword evidence="12" id="KW-0812">Transmembrane</keyword>
<dbReference type="EC" id="2.7.13.3" evidence="3"/>
<feature type="transmembrane region" description="Helical" evidence="12">
    <location>
        <begin position="93"/>
        <end position="115"/>
    </location>
</feature>
<feature type="transmembrane region" description="Helical" evidence="12">
    <location>
        <begin position="200"/>
        <end position="221"/>
    </location>
</feature>
<accession>A0A1R4HH88</accession>
<feature type="transmembrane region" description="Helical" evidence="12">
    <location>
        <begin position="122"/>
        <end position="141"/>
    </location>
</feature>
<evidence type="ECO:0000256" key="3">
    <source>
        <dbReference type="ARBA" id="ARBA00012438"/>
    </source>
</evidence>
<dbReference type="InterPro" id="IPR036097">
    <property type="entry name" value="HisK_dim/P_sf"/>
</dbReference>
<keyword evidence="12" id="KW-1133">Transmembrane helix</keyword>
<dbReference type="InterPro" id="IPR003594">
    <property type="entry name" value="HATPase_dom"/>
</dbReference>
<dbReference type="CDD" id="cd00082">
    <property type="entry name" value="HisKA"/>
    <property type="match status" value="1"/>
</dbReference>
<protein>
    <recommendedName>
        <fullName evidence="3">histidine kinase</fullName>
        <ecNumber evidence="3">2.7.13.3</ecNumber>
    </recommendedName>
</protein>
<dbReference type="Pfam" id="PF00512">
    <property type="entry name" value="HisKA"/>
    <property type="match status" value="1"/>
</dbReference>
<feature type="transmembrane region" description="Helical" evidence="12">
    <location>
        <begin position="161"/>
        <end position="179"/>
    </location>
</feature>
<dbReference type="InterPro" id="IPR035965">
    <property type="entry name" value="PAS-like_dom_sf"/>
</dbReference>
<dbReference type="InterPro" id="IPR004358">
    <property type="entry name" value="Sig_transdc_His_kin-like_C"/>
</dbReference>
<keyword evidence="10 12" id="KW-0472">Membrane</keyword>
<dbReference type="PRINTS" id="PR00344">
    <property type="entry name" value="BCTRLSENSOR"/>
</dbReference>
<comment type="subcellular location">
    <subcellularLocation>
        <location evidence="2">Membrane</location>
    </subcellularLocation>
</comment>
<evidence type="ECO:0000256" key="11">
    <source>
        <dbReference type="ARBA" id="ARBA00023306"/>
    </source>
</evidence>
<evidence type="ECO:0000256" key="2">
    <source>
        <dbReference type="ARBA" id="ARBA00004370"/>
    </source>
</evidence>
<evidence type="ECO:0000256" key="6">
    <source>
        <dbReference type="ARBA" id="ARBA00022741"/>
    </source>
</evidence>
<dbReference type="SMART" id="SM00387">
    <property type="entry name" value="HATPase_c"/>
    <property type="match status" value="1"/>
</dbReference>
<keyword evidence="5" id="KW-0808">Transferase</keyword>
<evidence type="ECO:0000259" key="14">
    <source>
        <dbReference type="PROSITE" id="PS50109"/>
    </source>
</evidence>
<dbReference type="InterPro" id="IPR005467">
    <property type="entry name" value="His_kinase_dom"/>
</dbReference>
<dbReference type="GO" id="GO:0005524">
    <property type="term" value="F:ATP binding"/>
    <property type="evidence" value="ECO:0007669"/>
    <property type="project" value="UniProtKB-KW"/>
</dbReference>
<keyword evidence="17" id="KW-1185">Reference proteome</keyword>
<keyword evidence="4" id="KW-0597">Phosphoprotein</keyword>
<dbReference type="EMBL" id="FUKI01000147">
    <property type="protein sequence ID" value="SJM95381.1"/>
    <property type="molecule type" value="Genomic_DNA"/>
</dbReference>
<dbReference type="GO" id="GO:0009927">
    <property type="term" value="F:histidine phosphotransfer kinase activity"/>
    <property type="evidence" value="ECO:0007669"/>
    <property type="project" value="TreeGrafter"/>
</dbReference>
<evidence type="ECO:0000256" key="4">
    <source>
        <dbReference type="ARBA" id="ARBA00022553"/>
    </source>
</evidence>
<keyword evidence="9" id="KW-0902">Two-component regulatory system</keyword>
<dbReference type="RefSeq" id="WP_087144768.1">
    <property type="nucleotide sequence ID" value="NZ_FUKI01000147.1"/>
</dbReference>
<evidence type="ECO:0000313" key="17">
    <source>
        <dbReference type="Proteomes" id="UP000195667"/>
    </source>
</evidence>
<dbReference type="SMART" id="SM00388">
    <property type="entry name" value="HisKA"/>
    <property type="match status" value="1"/>
</dbReference>
<feature type="domain" description="MHYT" evidence="15">
    <location>
        <begin position="19"/>
        <end position="221"/>
    </location>
</feature>
<dbReference type="AlphaFoldDB" id="A0A1R4HH88"/>
<name>A0A1R4HH88_9GAMM</name>
<evidence type="ECO:0000256" key="10">
    <source>
        <dbReference type="ARBA" id="ARBA00023136"/>
    </source>
</evidence>
<keyword evidence="6" id="KW-0547">Nucleotide-binding</keyword>
<dbReference type="Pfam" id="PF02518">
    <property type="entry name" value="HATPase_c"/>
    <property type="match status" value="1"/>
</dbReference>
<dbReference type="PROSITE" id="PS50109">
    <property type="entry name" value="HIS_KIN"/>
    <property type="match status" value="1"/>
</dbReference>
<evidence type="ECO:0000256" key="13">
    <source>
        <dbReference type="SAM" id="Coils"/>
    </source>
</evidence>
<feature type="transmembrane region" description="Helical" evidence="12">
    <location>
        <begin position="241"/>
        <end position="262"/>
    </location>
</feature>
<dbReference type="SUPFAM" id="SSF47384">
    <property type="entry name" value="Homodimeric domain of signal transducing histidine kinase"/>
    <property type="match status" value="1"/>
</dbReference>
<comment type="catalytic activity">
    <reaction evidence="1">
        <text>ATP + protein L-histidine = ADP + protein N-phospho-L-histidine.</text>
        <dbReference type="EC" id="2.7.13.3"/>
    </reaction>
</comment>
<reference evidence="17" key="1">
    <citation type="submission" date="2017-02" db="EMBL/GenBank/DDBJ databases">
        <authorList>
            <person name="Daims H."/>
        </authorList>
    </citation>
    <scope>NUCLEOTIDE SEQUENCE [LARGE SCALE GENOMIC DNA]</scope>
</reference>
<dbReference type="FunFam" id="1.10.287.130:FF:000038">
    <property type="entry name" value="Sensory transduction histidine kinase"/>
    <property type="match status" value="1"/>
</dbReference>
<evidence type="ECO:0000256" key="5">
    <source>
        <dbReference type="ARBA" id="ARBA00022679"/>
    </source>
</evidence>
<gene>
    <name evidence="16" type="ORF">CRENPOLYSF1_690009</name>
</gene>
<dbReference type="OrthoDB" id="9770795at2"/>
<evidence type="ECO:0000256" key="1">
    <source>
        <dbReference type="ARBA" id="ARBA00000085"/>
    </source>
</evidence>
<dbReference type="Gene3D" id="3.30.565.10">
    <property type="entry name" value="Histidine kinase-like ATPase, C-terminal domain"/>
    <property type="match status" value="1"/>
</dbReference>
<dbReference type="PANTHER" id="PTHR43047">
    <property type="entry name" value="TWO-COMPONENT HISTIDINE PROTEIN KINASE"/>
    <property type="match status" value="1"/>
</dbReference>
<feature type="coiled-coil region" evidence="13">
    <location>
        <begin position="390"/>
        <end position="420"/>
    </location>
</feature>
<dbReference type="InterPro" id="IPR036890">
    <property type="entry name" value="HATPase_C_sf"/>
</dbReference>